<gene>
    <name evidence="2" type="ORF">MGN01_22530</name>
</gene>
<accession>A0A512JKB9</accession>
<evidence type="ECO:0000313" key="3">
    <source>
        <dbReference type="Proteomes" id="UP000321750"/>
    </source>
</evidence>
<organism evidence="2 3">
    <name type="scientific">Methylobacterium gnaphalii</name>
    <dbReference type="NCBI Taxonomy" id="1010610"/>
    <lineage>
        <taxon>Bacteria</taxon>
        <taxon>Pseudomonadati</taxon>
        <taxon>Pseudomonadota</taxon>
        <taxon>Alphaproteobacteria</taxon>
        <taxon>Hyphomicrobiales</taxon>
        <taxon>Methylobacteriaceae</taxon>
        <taxon>Methylobacterium</taxon>
    </lineage>
</organism>
<protein>
    <submittedName>
        <fullName evidence="2">Uncharacterized protein</fullName>
    </submittedName>
</protein>
<evidence type="ECO:0000256" key="1">
    <source>
        <dbReference type="SAM" id="MobiDB-lite"/>
    </source>
</evidence>
<comment type="caution">
    <text evidence="2">The sequence shown here is derived from an EMBL/GenBank/DDBJ whole genome shotgun (WGS) entry which is preliminary data.</text>
</comment>
<feature type="region of interest" description="Disordered" evidence="1">
    <location>
        <begin position="1"/>
        <end position="22"/>
    </location>
</feature>
<proteinExistence type="predicted"/>
<keyword evidence="3" id="KW-1185">Reference proteome</keyword>
<dbReference type="EMBL" id="BJZV01000011">
    <property type="protein sequence ID" value="GEP10408.1"/>
    <property type="molecule type" value="Genomic_DNA"/>
</dbReference>
<sequence>MPVLQTATMDAPTQPPKAATGSPKTLAFVASEDAVFAAHGLPMARSAVAVGLAVVVITRIGTHREAIEATGARLIALEGGQSGINPMTAGYAAGQVSAMLKALRADIVHCVGLRGILVGGTAAAMAGIANRVFAPGEFSGKGGRLSRLAVKGLLRGPLASRNTRYLFENADDARALGLDPADTAVTILDRRGSDAGAAIGHAVAGIYAELLSA</sequence>
<dbReference type="Proteomes" id="UP000321750">
    <property type="component" value="Unassembled WGS sequence"/>
</dbReference>
<reference evidence="2 3" key="1">
    <citation type="submission" date="2019-07" db="EMBL/GenBank/DDBJ databases">
        <title>Whole genome shotgun sequence of Methylobacterium gnaphalii NBRC 107716.</title>
        <authorList>
            <person name="Hosoyama A."/>
            <person name="Uohara A."/>
            <person name="Ohji S."/>
            <person name="Ichikawa N."/>
        </authorList>
    </citation>
    <scope>NUCLEOTIDE SEQUENCE [LARGE SCALE GENOMIC DNA]</scope>
    <source>
        <strain evidence="2 3">NBRC 107716</strain>
    </source>
</reference>
<name>A0A512JKB9_9HYPH</name>
<evidence type="ECO:0000313" key="2">
    <source>
        <dbReference type="EMBL" id="GEP10408.1"/>
    </source>
</evidence>
<dbReference type="AlphaFoldDB" id="A0A512JKB9"/>